<protein>
    <submittedName>
        <fullName evidence="2">Uncharacterized protein</fullName>
    </submittedName>
</protein>
<proteinExistence type="predicted"/>
<organism evidence="2 3">
    <name type="scientific">Celeribacter arenosi</name>
    <dbReference type="NCBI Taxonomy" id="792649"/>
    <lineage>
        <taxon>Bacteria</taxon>
        <taxon>Pseudomonadati</taxon>
        <taxon>Pseudomonadota</taxon>
        <taxon>Alphaproteobacteria</taxon>
        <taxon>Rhodobacterales</taxon>
        <taxon>Roseobacteraceae</taxon>
        <taxon>Celeribacter</taxon>
    </lineage>
</organism>
<dbReference type="EMBL" id="BAABDF010000003">
    <property type="protein sequence ID" value="GAA3856639.1"/>
    <property type="molecule type" value="Genomic_DNA"/>
</dbReference>
<gene>
    <name evidence="2" type="ORF">GCM10022404_04490</name>
</gene>
<reference evidence="3" key="1">
    <citation type="journal article" date="2019" name="Int. J. Syst. Evol. Microbiol.">
        <title>The Global Catalogue of Microorganisms (GCM) 10K type strain sequencing project: providing services to taxonomists for standard genome sequencing and annotation.</title>
        <authorList>
            <consortium name="The Broad Institute Genomics Platform"/>
            <consortium name="The Broad Institute Genome Sequencing Center for Infectious Disease"/>
            <person name="Wu L."/>
            <person name="Ma J."/>
        </authorList>
    </citation>
    <scope>NUCLEOTIDE SEQUENCE [LARGE SCALE GENOMIC DNA]</scope>
    <source>
        <strain evidence="3">JCM 17190</strain>
    </source>
</reference>
<keyword evidence="3" id="KW-1185">Reference proteome</keyword>
<dbReference type="Proteomes" id="UP001399917">
    <property type="component" value="Unassembled WGS sequence"/>
</dbReference>
<name>A0ABP7JWD8_9RHOB</name>
<evidence type="ECO:0000256" key="1">
    <source>
        <dbReference type="SAM" id="SignalP"/>
    </source>
</evidence>
<comment type="caution">
    <text evidence="2">The sequence shown here is derived from an EMBL/GenBank/DDBJ whole genome shotgun (WGS) entry which is preliminary data.</text>
</comment>
<evidence type="ECO:0000313" key="2">
    <source>
        <dbReference type="EMBL" id="GAA3856639.1"/>
    </source>
</evidence>
<feature type="chain" id="PRO_5045393194" evidence="1">
    <location>
        <begin position="21"/>
        <end position="170"/>
    </location>
</feature>
<dbReference type="RefSeq" id="WP_344842906.1">
    <property type="nucleotide sequence ID" value="NZ_BAABDF010000003.1"/>
</dbReference>
<evidence type="ECO:0000313" key="3">
    <source>
        <dbReference type="Proteomes" id="UP001399917"/>
    </source>
</evidence>
<sequence length="170" mass="17617">MIRTFAAMAFATITPLSALAEPVVDAVQSYCVTPLHGDTALGFGLTRASAQMEAQLLNGKDAALFRTDSPNILVVAHNSGQTCEVMALGTDQSDFVAATGDLSLDGGVFAQSADTVYFADKPGGGYLVAPRDAGGFIQAFVTTHPESRFIGVTVGRVADSAMAREVLGLD</sequence>
<feature type="signal peptide" evidence="1">
    <location>
        <begin position="1"/>
        <end position="20"/>
    </location>
</feature>
<keyword evidence="1" id="KW-0732">Signal</keyword>
<accession>A0ABP7JWD8</accession>